<gene>
    <name evidence="1" type="ORF">K488DRAFT_84898</name>
</gene>
<evidence type="ECO:0000313" key="1">
    <source>
        <dbReference type="EMBL" id="KAI0033457.1"/>
    </source>
</evidence>
<comment type="caution">
    <text evidence="1">The sequence shown here is derived from an EMBL/GenBank/DDBJ whole genome shotgun (WGS) entry which is preliminary data.</text>
</comment>
<dbReference type="Proteomes" id="UP000814128">
    <property type="component" value="Unassembled WGS sequence"/>
</dbReference>
<reference evidence="1" key="1">
    <citation type="submission" date="2021-02" db="EMBL/GenBank/DDBJ databases">
        <authorList>
            <consortium name="DOE Joint Genome Institute"/>
            <person name="Ahrendt S."/>
            <person name="Looney B.P."/>
            <person name="Miyauchi S."/>
            <person name="Morin E."/>
            <person name="Drula E."/>
            <person name="Courty P.E."/>
            <person name="Chicoki N."/>
            <person name="Fauchery L."/>
            <person name="Kohler A."/>
            <person name="Kuo A."/>
            <person name="Labutti K."/>
            <person name="Pangilinan J."/>
            <person name="Lipzen A."/>
            <person name="Riley R."/>
            <person name="Andreopoulos W."/>
            <person name="He G."/>
            <person name="Johnson J."/>
            <person name="Barry K.W."/>
            <person name="Grigoriev I.V."/>
            <person name="Nagy L."/>
            <person name="Hibbett D."/>
            <person name="Henrissat B."/>
            <person name="Matheny P.B."/>
            <person name="Labbe J."/>
            <person name="Martin F."/>
        </authorList>
    </citation>
    <scope>NUCLEOTIDE SEQUENCE</scope>
    <source>
        <strain evidence="1">EC-137</strain>
    </source>
</reference>
<accession>A0ACB8QNZ6</accession>
<proteinExistence type="predicted"/>
<dbReference type="EMBL" id="MU273519">
    <property type="protein sequence ID" value="KAI0033457.1"/>
    <property type="molecule type" value="Genomic_DNA"/>
</dbReference>
<keyword evidence="2" id="KW-1185">Reference proteome</keyword>
<sequence>MVFPLAVFPTTSVDLMSIDARDALPYEMAFMKNTLLRGLNGAVAHGTSLSSSDASLKSFLTYVGELCGIILTHIEVDEHFFRETKKRGIILEHVLGPSCVPDLLEVRESIAALKRFIVECLSNPPMYDGQTLLSKLDFAEKLRDAWGAQLDAVNPSRLIPSLDDTEVREMTREIIAYFTSKCDHAFLVPYILSHHDPATSMHWPQTTPQNWAALSQVMPKYAGCWDFAPYIEKVYATIQGL</sequence>
<reference evidence="1" key="2">
    <citation type="journal article" date="2022" name="New Phytol.">
        <title>Evolutionary transition to the ectomycorrhizal habit in the genomes of a hyperdiverse lineage of mushroom-forming fungi.</title>
        <authorList>
            <person name="Looney B."/>
            <person name="Miyauchi S."/>
            <person name="Morin E."/>
            <person name="Drula E."/>
            <person name="Courty P.E."/>
            <person name="Kohler A."/>
            <person name="Kuo A."/>
            <person name="LaButti K."/>
            <person name="Pangilinan J."/>
            <person name="Lipzen A."/>
            <person name="Riley R."/>
            <person name="Andreopoulos W."/>
            <person name="He G."/>
            <person name="Johnson J."/>
            <person name="Nolan M."/>
            <person name="Tritt A."/>
            <person name="Barry K.W."/>
            <person name="Grigoriev I.V."/>
            <person name="Nagy L.G."/>
            <person name="Hibbett D."/>
            <person name="Henrissat B."/>
            <person name="Matheny P.B."/>
            <person name="Labbe J."/>
            <person name="Martin F.M."/>
        </authorList>
    </citation>
    <scope>NUCLEOTIDE SEQUENCE</scope>
    <source>
        <strain evidence="1">EC-137</strain>
    </source>
</reference>
<name>A0ACB8QNZ6_9AGAM</name>
<protein>
    <submittedName>
        <fullName evidence="1">Uncharacterized protein</fullName>
    </submittedName>
</protein>
<organism evidence="1 2">
    <name type="scientific">Vararia minispora EC-137</name>
    <dbReference type="NCBI Taxonomy" id="1314806"/>
    <lineage>
        <taxon>Eukaryota</taxon>
        <taxon>Fungi</taxon>
        <taxon>Dikarya</taxon>
        <taxon>Basidiomycota</taxon>
        <taxon>Agaricomycotina</taxon>
        <taxon>Agaricomycetes</taxon>
        <taxon>Russulales</taxon>
        <taxon>Lachnocladiaceae</taxon>
        <taxon>Vararia</taxon>
    </lineage>
</organism>
<evidence type="ECO:0000313" key="2">
    <source>
        <dbReference type="Proteomes" id="UP000814128"/>
    </source>
</evidence>